<organism evidence="2 3">
    <name type="scientific">Fukomys damarensis</name>
    <name type="common">Damaraland mole rat</name>
    <name type="synonym">Cryptomys damarensis</name>
    <dbReference type="NCBI Taxonomy" id="885580"/>
    <lineage>
        <taxon>Eukaryota</taxon>
        <taxon>Metazoa</taxon>
        <taxon>Chordata</taxon>
        <taxon>Craniata</taxon>
        <taxon>Vertebrata</taxon>
        <taxon>Euteleostomi</taxon>
        <taxon>Mammalia</taxon>
        <taxon>Eutheria</taxon>
        <taxon>Euarchontoglires</taxon>
        <taxon>Glires</taxon>
        <taxon>Rodentia</taxon>
        <taxon>Hystricomorpha</taxon>
        <taxon>Bathyergidae</taxon>
        <taxon>Fukomys</taxon>
    </lineage>
</organism>
<dbReference type="AlphaFoldDB" id="A0A091CMN1"/>
<evidence type="ECO:0000313" key="3">
    <source>
        <dbReference type="Proteomes" id="UP000028990"/>
    </source>
</evidence>
<sequence length="172" mass="18251">MGSLILWEARDIIHSIKPGTGSSGDKGLQAPGPPPPNCGTVNIEIGGVPGLAAELPGSDRVGITGMVLGHQYYLHGSQGSKPWTRQQAGEPIEAEEIEQALLGVEEGQECSQNFSSEAPSSEELMARCMGRVERAQISHHKANAGKPLGKDWLMDQGSMDLAPRSSPENLED</sequence>
<dbReference type="Proteomes" id="UP000028990">
    <property type="component" value="Unassembled WGS sequence"/>
</dbReference>
<evidence type="ECO:0000256" key="1">
    <source>
        <dbReference type="SAM" id="MobiDB-lite"/>
    </source>
</evidence>
<name>A0A091CMN1_FUKDA</name>
<dbReference type="EMBL" id="KN125466">
    <property type="protein sequence ID" value="KFO18270.1"/>
    <property type="molecule type" value="Genomic_DNA"/>
</dbReference>
<keyword evidence="3" id="KW-1185">Reference proteome</keyword>
<proteinExistence type="predicted"/>
<reference evidence="2 3" key="1">
    <citation type="submission" date="2013-11" db="EMBL/GenBank/DDBJ databases">
        <title>The Damaraland mole rat (Fukomys damarensis) genome and evolution of African mole rats.</title>
        <authorList>
            <person name="Gladyshev V.N."/>
            <person name="Fang X."/>
        </authorList>
    </citation>
    <scope>NUCLEOTIDE SEQUENCE [LARGE SCALE GENOMIC DNA]</scope>
    <source>
        <tissue evidence="2">Liver</tissue>
    </source>
</reference>
<protein>
    <submittedName>
        <fullName evidence="2">Uncharacterized protein</fullName>
    </submittedName>
</protein>
<gene>
    <name evidence="2" type="ORF">H920_20358</name>
</gene>
<accession>A0A091CMN1</accession>
<feature type="region of interest" description="Disordered" evidence="1">
    <location>
        <begin position="138"/>
        <end position="172"/>
    </location>
</feature>
<evidence type="ECO:0000313" key="2">
    <source>
        <dbReference type="EMBL" id="KFO18270.1"/>
    </source>
</evidence>